<name>A0A7G6U1L0_9BRAD</name>
<evidence type="ECO:0000313" key="3">
    <source>
        <dbReference type="Proteomes" id="UP000515291"/>
    </source>
</evidence>
<reference evidence="3" key="1">
    <citation type="journal article" date="2020" name="Mol. Plant Microbe">
        <title>Rhizobial microsymbionts of the narrowly endemic Oxytropis species growing in Kamchatka are characterized by significant genetic diversity and possess a set of genes that are associated with T3SS and T6SS secretion systems and can affect the development of symbiosis.</title>
        <authorList>
            <person name="Safronova V."/>
            <person name="Guro P."/>
            <person name="Sazanova A."/>
            <person name="Kuznetsova I."/>
            <person name="Belimov A."/>
            <person name="Yakubov V."/>
            <person name="Chirak E."/>
            <person name="Afonin A."/>
            <person name="Gogolev Y."/>
            <person name="Andronov E."/>
            <person name="Tikhonovich I."/>
        </authorList>
    </citation>
    <scope>NUCLEOTIDE SEQUENCE [LARGE SCALE GENOMIC DNA]</scope>
    <source>
        <strain evidence="3">581</strain>
    </source>
</reference>
<sequence length="61" mass="6300">MPETTSDTPSSGLGPEDESFMQGSEAAPPVEDILPPAPVGLFMDSGESSSPVRMPLPKQVA</sequence>
<gene>
    <name evidence="2" type="ORF">HB776_18010</name>
</gene>
<evidence type="ECO:0000313" key="2">
    <source>
        <dbReference type="EMBL" id="QND72892.1"/>
    </source>
</evidence>
<evidence type="ECO:0000256" key="1">
    <source>
        <dbReference type="SAM" id="MobiDB-lite"/>
    </source>
</evidence>
<proteinExistence type="predicted"/>
<organism evidence="2 3">
    <name type="scientific">Tardiphaga robiniae</name>
    <dbReference type="NCBI Taxonomy" id="943830"/>
    <lineage>
        <taxon>Bacteria</taxon>
        <taxon>Pseudomonadati</taxon>
        <taxon>Pseudomonadota</taxon>
        <taxon>Alphaproteobacteria</taxon>
        <taxon>Hyphomicrobiales</taxon>
        <taxon>Nitrobacteraceae</taxon>
        <taxon>Tardiphaga</taxon>
    </lineage>
</organism>
<dbReference type="RefSeq" id="WP_184511789.1">
    <property type="nucleotide sequence ID" value="NZ_CP050292.1"/>
</dbReference>
<protein>
    <submittedName>
        <fullName evidence="2">Uncharacterized protein</fullName>
    </submittedName>
</protein>
<accession>A0A7G6U1L0</accession>
<feature type="compositionally biased region" description="Polar residues" evidence="1">
    <location>
        <begin position="1"/>
        <end position="11"/>
    </location>
</feature>
<dbReference type="KEGG" id="trb:HB776_18010"/>
<dbReference type="EMBL" id="CP050292">
    <property type="protein sequence ID" value="QND72892.1"/>
    <property type="molecule type" value="Genomic_DNA"/>
</dbReference>
<feature type="region of interest" description="Disordered" evidence="1">
    <location>
        <begin position="1"/>
        <end position="61"/>
    </location>
</feature>
<dbReference type="AlphaFoldDB" id="A0A7G6U1L0"/>
<dbReference type="Proteomes" id="UP000515291">
    <property type="component" value="Chromosome"/>
</dbReference>